<gene>
    <name evidence="6" type="ORF">ABB28_10860</name>
</gene>
<dbReference type="SMART" id="SM00421">
    <property type="entry name" value="HTH_LUXR"/>
    <property type="match status" value="1"/>
</dbReference>
<dbReference type="GO" id="GO:0003677">
    <property type="term" value="F:DNA binding"/>
    <property type="evidence" value="ECO:0007669"/>
    <property type="project" value="UniProtKB-KW"/>
</dbReference>
<feature type="modified residue" description="4-aspartylphosphate" evidence="3">
    <location>
        <position position="58"/>
    </location>
</feature>
<feature type="domain" description="HTH luxR-type" evidence="4">
    <location>
        <begin position="145"/>
        <end position="210"/>
    </location>
</feature>
<dbReference type="CDD" id="cd17535">
    <property type="entry name" value="REC_NarL-like"/>
    <property type="match status" value="1"/>
</dbReference>
<dbReference type="SUPFAM" id="SSF52172">
    <property type="entry name" value="CheY-like"/>
    <property type="match status" value="1"/>
</dbReference>
<proteinExistence type="predicted"/>
<evidence type="ECO:0000256" key="2">
    <source>
        <dbReference type="ARBA" id="ARBA00023125"/>
    </source>
</evidence>
<evidence type="ECO:0000313" key="6">
    <source>
        <dbReference type="EMBL" id="KRG73420.1"/>
    </source>
</evidence>
<sequence>MADNSIHVVVADDHPLIRVAVESALDTVPALVHVGSAADSTELITLLDAHPCDVLVTDFAMPGGAHGDGLPLLQMLRERYPELQIVVFTGLDQAAIVQALFEAGISHILSKADDVSHIAAAVMAAHVGRRYLSPSIAPLLPSRGTQRPTLALSPREREVLTLFVAGWSVNAIAEKLDRRKQTVSTQKVNGMAKLGIERDADLFKYAVELGLSATAP</sequence>
<dbReference type="PROSITE" id="PS50110">
    <property type="entry name" value="RESPONSE_REGULATORY"/>
    <property type="match status" value="1"/>
</dbReference>
<dbReference type="Pfam" id="PF00196">
    <property type="entry name" value="GerE"/>
    <property type="match status" value="1"/>
</dbReference>
<evidence type="ECO:0000256" key="3">
    <source>
        <dbReference type="PROSITE-ProRule" id="PRU00169"/>
    </source>
</evidence>
<dbReference type="EMBL" id="LDJK01000046">
    <property type="protein sequence ID" value="KRG73420.1"/>
    <property type="molecule type" value="Genomic_DNA"/>
</dbReference>
<dbReference type="PANTHER" id="PTHR43214">
    <property type="entry name" value="TWO-COMPONENT RESPONSE REGULATOR"/>
    <property type="match status" value="1"/>
</dbReference>
<dbReference type="RefSeq" id="WP_057508639.1">
    <property type="nucleotide sequence ID" value="NZ_LDJK01000046.1"/>
</dbReference>
<dbReference type="InterPro" id="IPR000792">
    <property type="entry name" value="Tscrpt_reg_LuxR_C"/>
</dbReference>
<evidence type="ECO:0000313" key="7">
    <source>
        <dbReference type="Proteomes" id="UP000051386"/>
    </source>
</evidence>
<dbReference type="AlphaFoldDB" id="A0A0R0CU18"/>
<dbReference type="PROSITE" id="PS50043">
    <property type="entry name" value="HTH_LUXR_2"/>
    <property type="match status" value="1"/>
</dbReference>
<dbReference type="CDD" id="cd06170">
    <property type="entry name" value="LuxR_C_like"/>
    <property type="match status" value="1"/>
</dbReference>
<dbReference type="Pfam" id="PF00072">
    <property type="entry name" value="Response_reg"/>
    <property type="match status" value="1"/>
</dbReference>
<dbReference type="PANTHER" id="PTHR43214:SF17">
    <property type="entry name" value="TRANSCRIPTIONAL REGULATORY PROTEIN RCSB"/>
    <property type="match status" value="1"/>
</dbReference>
<evidence type="ECO:0000259" key="4">
    <source>
        <dbReference type="PROSITE" id="PS50043"/>
    </source>
</evidence>
<keyword evidence="2" id="KW-0238">DNA-binding</keyword>
<dbReference type="PATRIC" id="fig|517011.3.peg.1882"/>
<dbReference type="SMART" id="SM00448">
    <property type="entry name" value="REC"/>
    <property type="match status" value="1"/>
</dbReference>
<comment type="caution">
    <text evidence="6">The sequence shown here is derived from an EMBL/GenBank/DDBJ whole genome shotgun (WGS) entry which is preliminary data.</text>
</comment>
<reference evidence="6 7" key="1">
    <citation type="submission" date="2015-05" db="EMBL/GenBank/DDBJ databases">
        <title>Genome sequencing and analysis of members of genus Stenotrophomonas.</title>
        <authorList>
            <person name="Patil P.P."/>
            <person name="Midha S."/>
            <person name="Patil P.B."/>
        </authorList>
    </citation>
    <scope>NUCLEOTIDE SEQUENCE [LARGE SCALE GENOMIC DNA]</scope>
    <source>
        <strain evidence="6 7">DSM 21508</strain>
    </source>
</reference>
<protein>
    <submittedName>
        <fullName evidence="6">LuxR family transcriptional regulator</fullName>
    </submittedName>
</protein>
<dbReference type="Proteomes" id="UP000051386">
    <property type="component" value="Unassembled WGS sequence"/>
</dbReference>
<dbReference type="SUPFAM" id="SSF46894">
    <property type="entry name" value="C-terminal effector domain of the bipartite response regulators"/>
    <property type="match status" value="1"/>
</dbReference>
<dbReference type="InterPro" id="IPR016032">
    <property type="entry name" value="Sig_transdc_resp-reg_C-effctor"/>
</dbReference>
<evidence type="ECO:0000259" key="5">
    <source>
        <dbReference type="PROSITE" id="PS50110"/>
    </source>
</evidence>
<accession>A0A0R0CU18</accession>
<dbReference type="InterPro" id="IPR011006">
    <property type="entry name" value="CheY-like_superfamily"/>
</dbReference>
<dbReference type="PRINTS" id="PR00038">
    <property type="entry name" value="HTHLUXR"/>
</dbReference>
<dbReference type="InterPro" id="IPR036388">
    <property type="entry name" value="WH-like_DNA-bd_sf"/>
</dbReference>
<dbReference type="InterPro" id="IPR058245">
    <property type="entry name" value="NreC/VraR/RcsB-like_REC"/>
</dbReference>
<evidence type="ECO:0000256" key="1">
    <source>
        <dbReference type="ARBA" id="ARBA00022553"/>
    </source>
</evidence>
<dbReference type="InterPro" id="IPR039420">
    <property type="entry name" value="WalR-like"/>
</dbReference>
<name>A0A0R0CU18_9GAMM</name>
<keyword evidence="7" id="KW-1185">Reference proteome</keyword>
<dbReference type="Gene3D" id="3.40.50.2300">
    <property type="match status" value="1"/>
</dbReference>
<dbReference type="GO" id="GO:0000160">
    <property type="term" value="P:phosphorelay signal transduction system"/>
    <property type="evidence" value="ECO:0007669"/>
    <property type="project" value="InterPro"/>
</dbReference>
<dbReference type="InterPro" id="IPR001789">
    <property type="entry name" value="Sig_transdc_resp-reg_receiver"/>
</dbReference>
<feature type="domain" description="Response regulatory" evidence="5">
    <location>
        <begin position="7"/>
        <end position="126"/>
    </location>
</feature>
<dbReference type="GO" id="GO:0006355">
    <property type="term" value="P:regulation of DNA-templated transcription"/>
    <property type="evidence" value="ECO:0007669"/>
    <property type="project" value="InterPro"/>
</dbReference>
<dbReference type="Gene3D" id="1.10.10.10">
    <property type="entry name" value="Winged helix-like DNA-binding domain superfamily/Winged helix DNA-binding domain"/>
    <property type="match status" value="1"/>
</dbReference>
<organism evidence="6 7">
    <name type="scientific">Stenotrophomonas chelatiphaga</name>
    <dbReference type="NCBI Taxonomy" id="517011"/>
    <lineage>
        <taxon>Bacteria</taxon>
        <taxon>Pseudomonadati</taxon>
        <taxon>Pseudomonadota</taxon>
        <taxon>Gammaproteobacteria</taxon>
        <taxon>Lysobacterales</taxon>
        <taxon>Lysobacteraceae</taxon>
        <taxon>Stenotrophomonas</taxon>
    </lineage>
</organism>
<keyword evidence="1 3" id="KW-0597">Phosphoprotein</keyword>